<comment type="similarity">
    <text evidence="2">Belongs to the BMP lipoprotein family.</text>
</comment>
<dbReference type="InterPro" id="IPR050957">
    <property type="entry name" value="BMP_lipoprotein"/>
</dbReference>
<keyword evidence="6" id="KW-0449">Lipoprotein</keyword>
<evidence type="ECO:0000256" key="6">
    <source>
        <dbReference type="ARBA" id="ARBA00023288"/>
    </source>
</evidence>
<dbReference type="RefSeq" id="WP_092335247.1">
    <property type="nucleotide sequence ID" value="NZ_FNCP01000028.1"/>
</dbReference>
<evidence type="ECO:0000313" key="10">
    <source>
        <dbReference type="Proteomes" id="UP000198656"/>
    </source>
</evidence>
<organism evidence="9 10">
    <name type="scientific">Desulfosporosinus hippei DSM 8344</name>
    <dbReference type="NCBI Taxonomy" id="1121419"/>
    <lineage>
        <taxon>Bacteria</taxon>
        <taxon>Bacillati</taxon>
        <taxon>Bacillota</taxon>
        <taxon>Clostridia</taxon>
        <taxon>Eubacteriales</taxon>
        <taxon>Desulfitobacteriaceae</taxon>
        <taxon>Desulfosporosinus</taxon>
    </lineage>
</organism>
<keyword evidence="5" id="KW-0472">Membrane</keyword>
<feature type="signal peptide" evidence="7">
    <location>
        <begin position="1"/>
        <end position="24"/>
    </location>
</feature>
<dbReference type="Pfam" id="PF02608">
    <property type="entry name" value="Bmp"/>
    <property type="match status" value="1"/>
</dbReference>
<sequence length="334" mass="35490">MKIFKGLALLMCMLVLLTGCGSGAAQETTSKDQKMKVALLLSGPANDQGWNATALEGLKAAESKFGLETTYSENVGVADTESAYNDYAARGYDLIIGHGFQFGDPAVRVAQKFPKLHFMATESNSQAENMASYVMSCEQGGYLMGILSASMSKTGKIGVIGGIEQPSIIKELEAFKLGAKKVNPNIVVYEIYVNSFTDVSAGKDAGLSMIDKGADVLYHVANQAGTGAIKAAEEKGVLACGNSYDQNSIAPNTIISSTVYNMPTVILTAVDAVKNGTFKGGITHLGMKEKVVDISPYHSFESKIPEATKKLIEDTKKQIIDGTLTVPVIEKSTK</sequence>
<dbReference type="EMBL" id="FNCP01000028">
    <property type="protein sequence ID" value="SDI16995.1"/>
    <property type="molecule type" value="Genomic_DNA"/>
</dbReference>
<dbReference type="PANTHER" id="PTHR34296">
    <property type="entry name" value="TRANSCRIPTIONAL ACTIVATOR PROTEIN MED"/>
    <property type="match status" value="1"/>
</dbReference>
<dbReference type="OrthoDB" id="9769871at2"/>
<name>A0A1G8IDK3_9FIRM</name>
<evidence type="ECO:0000256" key="3">
    <source>
        <dbReference type="ARBA" id="ARBA00022475"/>
    </source>
</evidence>
<dbReference type="SUPFAM" id="SSF53822">
    <property type="entry name" value="Periplasmic binding protein-like I"/>
    <property type="match status" value="1"/>
</dbReference>
<gene>
    <name evidence="9" type="ORF">SAMN05443529_12845</name>
</gene>
<feature type="chain" id="PRO_5011666911" evidence="7">
    <location>
        <begin position="25"/>
        <end position="334"/>
    </location>
</feature>
<dbReference type="Gene3D" id="3.40.50.2300">
    <property type="match status" value="2"/>
</dbReference>
<reference evidence="10" key="1">
    <citation type="submission" date="2016-10" db="EMBL/GenBank/DDBJ databases">
        <authorList>
            <person name="Varghese N."/>
            <person name="Submissions S."/>
        </authorList>
    </citation>
    <scope>NUCLEOTIDE SEQUENCE [LARGE SCALE GENOMIC DNA]</scope>
    <source>
        <strain evidence="10">DSM 8344</strain>
    </source>
</reference>
<dbReference type="InterPro" id="IPR003760">
    <property type="entry name" value="PnrA-like"/>
</dbReference>
<dbReference type="Proteomes" id="UP000198656">
    <property type="component" value="Unassembled WGS sequence"/>
</dbReference>
<accession>A0A1G8IDK3</accession>
<dbReference type="CDD" id="cd06304">
    <property type="entry name" value="PBP1_BmpA_Med_PnrA-like"/>
    <property type="match status" value="1"/>
</dbReference>
<keyword evidence="10" id="KW-1185">Reference proteome</keyword>
<protein>
    <submittedName>
        <fullName evidence="9">Basic membrane protein A</fullName>
    </submittedName>
</protein>
<proteinExistence type="inferred from homology"/>
<keyword evidence="3" id="KW-1003">Cell membrane</keyword>
<evidence type="ECO:0000256" key="4">
    <source>
        <dbReference type="ARBA" id="ARBA00022729"/>
    </source>
</evidence>
<evidence type="ECO:0000256" key="1">
    <source>
        <dbReference type="ARBA" id="ARBA00004193"/>
    </source>
</evidence>
<evidence type="ECO:0000259" key="8">
    <source>
        <dbReference type="Pfam" id="PF02608"/>
    </source>
</evidence>
<keyword evidence="4 7" id="KW-0732">Signal</keyword>
<dbReference type="PANTHER" id="PTHR34296:SF2">
    <property type="entry name" value="ABC TRANSPORTER GUANOSINE-BINDING PROTEIN NUPN"/>
    <property type="match status" value="1"/>
</dbReference>
<dbReference type="GO" id="GO:0005886">
    <property type="term" value="C:plasma membrane"/>
    <property type="evidence" value="ECO:0007669"/>
    <property type="project" value="UniProtKB-SubCell"/>
</dbReference>
<evidence type="ECO:0000256" key="5">
    <source>
        <dbReference type="ARBA" id="ARBA00023136"/>
    </source>
</evidence>
<dbReference type="AlphaFoldDB" id="A0A1G8IDK3"/>
<evidence type="ECO:0000256" key="2">
    <source>
        <dbReference type="ARBA" id="ARBA00008610"/>
    </source>
</evidence>
<dbReference type="PROSITE" id="PS51257">
    <property type="entry name" value="PROKAR_LIPOPROTEIN"/>
    <property type="match status" value="1"/>
</dbReference>
<comment type="subcellular location">
    <subcellularLocation>
        <location evidence="1">Cell membrane</location>
        <topology evidence="1">Lipid-anchor</topology>
    </subcellularLocation>
</comment>
<evidence type="ECO:0000313" key="9">
    <source>
        <dbReference type="EMBL" id="SDI16995.1"/>
    </source>
</evidence>
<dbReference type="InterPro" id="IPR028082">
    <property type="entry name" value="Peripla_BP_I"/>
</dbReference>
<dbReference type="STRING" id="1121419.SAMN05443529_12845"/>
<evidence type="ECO:0000256" key="7">
    <source>
        <dbReference type="SAM" id="SignalP"/>
    </source>
</evidence>
<feature type="domain" description="ABC transporter substrate-binding protein PnrA-like" evidence="8">
    <location>
        <begin position="35"/>
        <end position="321"/>
    </location>
</feature>